<gene>
    <name evidence="2" type="ORF">SAMN04489762_0046</name>
</gene>
<organism evidence="2 3">
    <name type="scientific">Terribacillus saccharophilus</name>
    <dbReference type="NCBI Taxonomy" id="361277"/>
    <lineage>
        <taxon>Bacteria</taxon>
        <taxon>Bacillati</taxon>
        <taxon>Bacillota</taxon>
        <taxon>Bacilli</taxon>
        <taxon>Bacillales</taxon>
        <taxon>Bacillaceae</taxon>
        <taxon>Terribacillus</taxon>
    </lineage>
</organism>
<dbReference type="AlphaFoldDB" id="A0AAX2E8F1"/>
<name>A0AAX2E8F1_9BACI</name>
<keyword evidence="1" id="KW-0812">Transmembrane</keyword>
<feature type="transmembrane region" description="Helical" evidence="1">
    <location>
        <begin position="20"/>
        <end position="40"/>
    </location>
</feature>
<dbReference type="RefSeq" id="WP_164493357.1">
    <property type="nucleotide sequence ID" value="NZ_FOCD01000001.1"/>
</dbReference>
<dbReference type="Proteomes" id="UP000199735">
    <property type="component" value="Unassembled WGS sequence"/>
</dbReference>
<evidence type="ECO:0000313" key="3">
    <source>
        <dbReference type="Proteomes" id="UP000199735"/>
    </source>
</evidence>
<evidence type="ECO:0000313" key="2">
    <source>
        <dbReference type="EMBL" id="SEM43405.1"/>
    </source>
</evidence>
<accession>A0AAX2E8F1</accession>
<dbReference type="EMBL" id="FOCD01000001">
    <property type="protein sequence ID" value="SEM43405.1"/>
    <property type="molecule type" value="Genomic_DNA"/>
</dbReference>
<keyword evidence="1" id="KW-1133">Transmembrane helix</keyword>
<keyword evidence="1" id="KW-0472">Membrane</keyword>
<evidence type="ECO:0000256" key="1">
    <source>
        <dbReference type="SAM" id="Phobius"/>
    </source>
</evidence>
<protein>
    <submittedName>
        <fullName evidence="2">Uncharacterized protein</fullName>
    </submittedName>
</protein>
<comment type="caution">
    <text evidence="2">The sequence shown here is derived from an EMBL/GenBank/DDBJ whole genome shotgun (WGS) entry which is preliminary data.</text>
</comment>
<sequence>MVDMMLDFMLGSLREVSGFYFAHQLIFNGLIIGGVCLKLFTKKRTKQT</sequence>
<reference evidence="2 3" key="1">
    <citation type="submission" date="2016-10" db="EMBL/GenBank/DDBJ databases">
        <authorList>
            <person name="Varghese N."/>
            <person name="Submissions S."/>
        </authorList>
    </citation>
    <scope>NUCLEOTIDE SEQUENCE [LARGE SCALE GENOMIC DNA]</scope>
    <source>
        <strain evidence="2 3">DSM 21619</strain>
    </source>
</reference>
<proteinExistence type="predicted"/>